<feature type="non-terminal residue" evidence="1">
    <location>
        <position position="1"/>
    </location>
</feature>
<reference evidence="1" key="1">
    <citation type="submission" date="2022-05" db="EMBL/GenBank/DDBJ databases">
        <title>Chromosome-level genome of Chaenocephalus aceratus.</title>
        <authorList>
            <person name="Park H."/>
        </authorList>
    </citation>
    <scope>NUCLEOTIDE SEQUENCE</scope>
    <source>
        <strain evidence="1">KU_202001</strain>
    </source>
</reference>
<accession>A0ACB9XW19</accession>
<dbReference type="Proteomes" id="UP001057452">
    <property type="component" value="Chromosome 2"/>
</dbReference>
<comment type="caution">
    <text evidence="1">The sequence shown here is derived from an EMBL/GenBank/DDBJ whole genome shotgun (WGS) entry which is preliminary data.</text>
</comment>
<evidence type="ECO:0000313" key="1">
    <source>
        <dbReference type="EMBL" id="KAI4831352.1"/>
    </source>
</evidence>
<evidence type="ECO:0000313" key="2">
    <source>
        <dbReference type="Proteomes" id="UP001057452"/>
    </source>
</evidence>
<sequence>IRTKCRAGRPWPRLLGGAAGASIQLGQHEQRLLHQGTSQIGTCFIRDRFSLRFLRRLYNADQCDNETEGEKAQEAKKVTGIETDPDCQVSQSSSLEEVHLDGLPPAPRLVEMRRDPVLGFGFVAGSEKPVVVRSVTPGGPSEGRLLPGDEIILINDEPVSSAPRERVIDLVRSCKESIILTVVQPYPSPKSAFISAAKKAMLKSNPVKVRFAEEVIINGQVPNPVKDNSLLFMPNVLKVYLENGQTKSFRFDSKKLSIKCIEHFSLVLEHRTEGSGSRLLLLHEQEMLTQVTQRPGCDKMKCFFRISFVPRDPVELLRRDAVAFEYLYVQSCNDVVLERFGPELKYDAALRLAALQMYILTMTTRQSQKVSLKYIQKEWGLPLFLPPAVLTSMKEKNIKKALTHILKTNQNLVPPGKKLTALQAKVHYLRYLSELRLYGGREFKSILLQGEKQTDVTLLVGPRYGISHVINTRTNLVALLADFSHVNRIEIITEDETNVRLELHVLDVRPITLIMESSDAMNLACLTAGYYRLLVDARRSIFSMPLCNSTGGDDPSQDRVLEWPYSISLGDNEEPPPSQGEVYNRNSQYSDNGQRENSIPSYFHEQQNPDRDLGTRRSPLPPSLFPPTRHKPQDSPRSAKVSFIFGGDPPLNRPKNLGYESLMESPEVPEHRPPYLHNNVDFRPQDRGGGLGTAAGNATFLTLSGSTDDIIDLTSLPPPEGDDSVDEPEDDSLLQTLNLAIAAPPPGFRDSSDEDGAPEGRPLSTRENDDIPVSLIDAVPTHEEAEGSRGGGRRLDNAVMKTLLAVEALSVSDQRPPPPPPPPPGNSHNHPGVYSSRGLSTESSSDSGNETNSSEMTEISELVASQRLNESHMRLMVATREGYQPLIEEKTDFPVSPTPVGTIQKRPRSPTRHLHPPAVPPRRSPLLDTAASSAPDTLVLRTQNNLSATLQRPSSTTPGGKHHKKSADSSGKYNTFSTREGHWGEAGGSHVHLEMDQRTSFCERGESQRRQNSFLGESSAAEGVAMNSLPREQHRLPRPPSASSNRMLDAVNLGDCGADHGAAAVEQDEHLVVASLLSPTKRGSDVQNDHQPISRQQSVARLCEYHLAKRISNLQGEAHSSLQGSLCSSLDAGGSTNSSACATPTDSPVGAGAVEAKHRHSQRHPLSSSSSSLLRGLNHEDNKPGMSRGLSSQSAQGKDLHPHADPALLRKMLPNIHPPAAGAEPGRPSSATAPKHKETTVSQMHQGGKLHSAGMGGAVKKDTRRFITSNPQLVEMVKNRSNTIARCPCIPSSISSPFLSPHVVTPNANPMQLAIEPSVIPFCHPSCQTQGKSRHACSETE</sequence>
<keyword evidence="2" id="KW-1185">Reference proteome</keyword>
<organism evidence="1 2">
    <name type="scientific">Chaenocephalus aceratus</name>
    <name type="common">Blackfin icefish</name>
    <name type="synonym">Chaenichthys aceratus</name>
    <dbReference type="NCBI Taxonomy" id="36190"/>
    <lineage>
        <taxon>Eukaryota</taxon>
        <taxon>Metazoa</taxon>
        <taxon>Chordata</taxon>
        <taxon>Craniata</taxon>
        <taxon>Vertebrata</taxon>
        <taxon>Euteleostomi</taxon>
        <taxon>Actinopterygii</taxon>
        <taxon>Neopterygii</taxon>
        <taxon>Teleostei</taxon>
        <taxon>Neoteleostei</taxon>
        <taxon>Acanthomorphata</taxon>
        <taxon>Eupercaria</taxon>
        <taxon>Perciformes</taxon>
        <taxon>Notothenioidei</taxon>
        <taxon>Channichthyidae</taxon>
        <taxon>Chaenocephalus</taxon>
    </lineage>
</organism>
<dbReference type="EMBL" id="CM043786">
    <property type="protein sequence ID" value="KAI4831352.1"/>
    <property type="molecule type" value="Genomic_DNA"/>
</dbReference>
<gene>
    <name evidence="1" type="ORF">KUCAC02_000898</name>
</gene>
<proteinExistence type="predicted"/>
<protein>
    <submittedName>
        <fullName evidence="1">Uncharacterized protein</fullName>
    </submittedName>
</protein>
<name>A0ACB9XW19_CHAAC</name>